<gene>
    <name evidence="16" type="primary">Trip12</name>
    <name evidence="16" type="ORF">ORIORI_R12704</name>
</gene>
<feature type="compositionally biased region" description="Low complexity" evidence="13">
    <location>
        <begin position="216"/>
        <end position="229"/>
    </location>
</feature>
<feature type="compositionally biased region" description="Polar residues" evidence="13">
    <location>
        <begin position="162"/>
        <end position="172"/>
    </location>
</feature>
<comment type="catalytic activity">
    <reaction evidence="1 12">
        <text>S-ubiquitinyl-[E2 ubiquitin-conjugating enzyme]-L-cysteine + [acceptor protein]-L-lysine = [E2 ubiquitin-conjugating enzyme]-L-cysteine + N(6)-ubiquitinyl-[acceptor protein]-L-lysine.</text>
        <dbReference type="EC" id="2.3.2.26"/>
    </reaction>
</comment>
<comment type="caution">
    <text evidence="16">The sequence shown here is derived from an EMBL/GenBank/DDBJ whole genome shotgun (WGS) entry which is preliminary data.</text>
</comment>
<dbReference type="InterPro" id="IPR045322">
    <property type="entry name" value="HECTD1/TRIP12-like"/>
</dbReference>
<dbReference type="EC" id="2.3.2.26" evidence="12"/>
<feature type="compositionally biased region" description="Basic and acidic residues" evidence="13">
    <location>
        <begin position="89"/>
        <end position="111"/>
    </location>
</feature>
<dbReference type="Pfam" id="PF25579">
    <property type="entry name" value="TPR_TRIP12_N"/>
    <property type="match status" value="1"/>
</dbReference>
<evidence type="ECO:0000256" key="12">
    <source>
        <dbReference type="RuleBase" id="RU369009"/>
    </source>
</evidence>
<feature type="region of interest" description="Disordered" evidence="13">
    <location>
        <begin position="1459"/>
        <end position="1488"/>
    </location>
</feature>
<feature type="region of interest" description="Disordered" evidence="13">
    <location>
        <begin position="1621"/>
        <end position="1640"/>
    </location>
</feature>
<evidence type="ECO:0000256" key="5">
    <source>
        <dbReference type="ARBA" id="ARBA00022553"/>
    </source>
</evidence>
<dbReference type="GO" id="GO:0016874">
    <property type="term" value="F:ligase activity"/>
    <property type="evidence" value="ECO:0007669"/>
    <property type="project" value="UniProtKB-KW"/>
</dbReference>
<evidence type="ECO:0000313" key="17">
    <source>
        <dbReference type="Proteomes" id="UP000534407"/>
    </source>
</evidence>
<keyword evidence="5" id="KW-0597">Phosphoprotein</keyword>
<feature type="compositionally biased region" description="Polar residues" evidence="13">
    <location>
        <begin position="321"/>
        <end position="331"/>
    </location>
</feature>
<dbReference type="Pfam" id="PF00632">
    <property type="entry name" value="HECT"/>
    <property type="match status" value="1"/>
</dbReference>
<keyword evidence="6 12" id="KW-0808">Transferase</keyword>
<dbReference type="InterPro" id="IPR011989">
    <property type="entry name" value="ARM-like"/>
</dbReference>
<feature type="region of interest" description="Disordered" evidence="13">
    <location>
        <begin position="1"/>
        <end position="445"/>
    </location>
</feature>
<dbReference type="GO" id="GO:0006281">
    <property type="term" value="P:DNA repair"/>
    <property type="evidence" value="ECO:0007669"/>
    <property type="project" value="UniProtKB-KW"/>
</dbReference>
<evidence type="ECO:0000259" key="14">
    <source>
        <dbReference type="PROSITE" id="PS50237"/>
    </source>
</evidence>
<keyword evidence="7" id="KW-0227">DNA damage</keyword>
<dbReference type="Gene3D" id="1.25.10.10">
    <property type="entry name" value="Leucine-rich Repeat Variant"/>
    <property type="match status" value="1"/>
</dbReference>
<sequence>MSNRPNNNPGGSLRRSQRNTAGAQPQDDAVGGRSHLGQAKHKAHSPPESRKSISKTPKVQSNTTSEQSKGHFSKRGCSSSAVLIPQQEDPERVNTSEKQKTGQVPKKDNSRGVKRSASPDYRRTNSPSSAKKPKALQHTETSSETNKPHTKSRRRHSDQEQPKSAQLPSTSKAHTRKGGAAGSSRSQKRKRTENLSCIKSGSSVESTGTEEKSAKVSKLASKSVTSAKAGCSTITDSSSSASTSSSSSAVASASSAVPQGARVKQGKDQSKARRSRSASSPSPRRSSRDKEPSKTGGSSKFDWAARFSPKVSLPKTKLSLPGSSKSETSKPGPSGLQAKLASLRKSTKKRSESPPAELPSLRRSTRQKTTGSCASTSRRGSGLGKRGAAEARRQEKMADPDNNQDGVNSSAARTDEPPQGAAASSSVAGAVGMTTSGESESDDSEMGRLQALLEARGLPPHLFGPLGPRMSQLFHRTIGSGASSKAQQLLQGLQATDESQQLQAVIEMCQLLVMGNEETLGGFPVKSVVPALITLLQMEHNFDIMNHACRALTYMMEALPRSSAVVVDAIPVFLEKLQVIQCIDVAEQALTALEMLSRRHSKAILQAGGLADCLLYLEFFSINAQRNALAIAANCCQSITPDEFHFVADSLPLLTQRLTHQDKKSVESTCLCFARLVDNFQHEENLLQQVASKDLLTNIQQLLVVTPPILSSGMFIMVVRMFSLMCSNCPTLAVQLMKQNIAETLHFLLCGASNGSCQEQIDLVPRSPQELYELTSLICELMPCLPKEGIFAVDTMLKKGNAQNTDGAIWQWRDDRGLWHPYNRIDSRIIEQINEDTGTARAIQRKPNPLANTNTSGHLELKKDDARAQLMKEDPELAKSFIKTLFGVLYEVYSSSAGPAVRHKCLRAILRIIYFADAELLKDVLKNHAVSSHIASMLSSQDLKIVVGALQMAEILMQKLPDIFSVYFRREDFFFLKGVMHQVKNLAESEALLTSPPKVCTNGSGTLGTTTTISTGTATAASNAAADLGSPSLQHSREDSLDLSPQGRLSDVLKRKRLPKRGPRRPKYSPPRDDDKVDNQAKSPTTTQSPKSSFLASLNPKTWGRLSTQSNSNNIEPARTAGVSGLARAASKDTISNNREKIKGWIKEQAHKFVEHYFSSENMDGSNPALNVLQRLCTATEQLNLQVDGGTECLVEIRSIVSESDVSSFEIQHSGFVKQLLLYLTSKSEKDAVSRDIRLKRFLHVFFSSPLPGEEPLGRLEPLENAPLLALVHKMNNCLSQMEQFPVKVHDFPSGNGTGSSFSLNRGSQALKFFNTHQLKCQLQRHPDCANVKQWKGGPVKIDPLALVQAIERYLVVRGYGRVREDDEDSDDDGSDEEIDESLAAQFLNSGNVRHRLQFYIGDHLLPYNMTVYQAVRQYSLQAEEERESTDDESNPLGRAGIWTKTHTIWYKPVREDEDGNKDCVGGKRGRAQTAPTKTSPRNSKKHDELWHDGVCPSVLNPLEIYLISTPPENITFEDPSLDVILLLRVLHAISRYWYYLYDNAVCKEIIPTSEFINSKLTAKANRQLQDPLVIMTGNIPTWLTELGKTCPFFFPFDTRQMLFYVTAFDRDRAMQRLLDTNPEINQSDSQDSRVAPRLDRKKRTVNRDELLKQAESVMQDLGSSRAMLEIQYENEVGTGLGPTLEFYALVSQELQRADLGLWRGEEVTLANPKGSQEGTKYIHNLQGLFALPFGRTAKPAHIAKVKMKFRFLGKLMAKAIMDFRLVDLPLGLPFYKWMLRQETSLTSHDLFSIDPVVAKSIYHLEDIVRQKKRLEQDKTQTKESLQYALEALTMNGCSVEDLGLDFTLPGFPNIELKKGGKDTPVTIHNLEEYLRLVIFWALNEGVARQFDSFRDGFESVFPLSHLQYFYPEELEQLLCGSKTDTWDAKTLMECCRPDHGYTHDSRAVKYLFEILSSFDSEQQRLFLQFVTGSPRLPVGGFRSLNPPLTIVRKTFESTENPDDFLPSVMTCVNYLKLPDYSTIEIMREKLLIAAREGQQSFHLS</sequence>
<protein>
    <recommendedName>
        <fullName evidence="12">E3 ubiquitin-protein ligase</fullName>
        <ecNumber evidence="12">2.3.2.26</ecNumber>
    </recommendedName>
</protein>
<feature type="compositionally biased region" description="Polar residues" evidence="13">
    <location>
        <begin position="54"/>
        <end position="67"/>
    </location>
</feature>
<evidence type="ECO:0000256" key="10">
    <source>
        <dbReference type="ARBA" id="ARBA00023242"/>
    </source>
</evidence>
<dbReference type="GO" id="GO:0016607">
    <property type="term" value="C:nuclear speck"/>
    <property type="evidence" value="ECO:0007669"/>
    <property type="project" value="TreeGrafter"/>
</dbReference>
<dbReference type="FunFam" id="3.90.1750.10:FF:000006">
    <property type="entry name" value="E3 ubiquitin-protein ligase TRIP12 isoform X1"/>
    <property type="match status" value="1"/>
</dbReference>
<dbReference type="FunFam" id="3.30.2410.10:FF:000005">
    <property type="entry name" value="E3 ubiquitin-protein ligase TRIP12 isoform X1"/>
    <property type="match status" value="1"/>
</dbReference>
<dbReference type="PROSITE" id="PS50237">
    <property type="entry name" value="HECT"/>
    <property type="match status" value="1"/>
</dbReference>
<dbReference type="InterPro" id="IPR016024">
    <property type="entry name" value="ARM-type_fold"/>
</dbReference>
<accession>A0A7L1PZB4</accession>
<dbReference type="GO" id="GO:0061630">
    <property type="term" value="F:ubiquitin protein ligase activity"/>
    <property type="evidence" value="ECO:0007669"/>
    <property type="project" value="UniProtKB-UniRule"/>
</dbReference>
<dbReference type="SMART" id="SM00119">
    <property type="entry name" value="HECTc"/>
    <property type="match status" value="1"/>
</dbReference>
<evidence type="ECO:0000256" key="8">
    <source>
        <dbReference type="ARBA" id="ARBA00022786"/>
    </source>
</evidence>
<comment type="subcellular location">
    <subcellularLocation>
        <location evidence="2 12">Nucleus</location>
        <location evidence="2 12">Nucleoplasm</location>
    </subcellularLocation>
</comment>
<evidence type="ECO:0000259" key="15">
    <source>
        <dbReference type="PROSITE" id="PS50918"/>
    </source>
</evidence>
<dbReference type="GO" id="GO:0000209">
    <property type="term" value="P:protein polyubiquitination"/>
    <property type="evidence" value="ECO:0007669"/>
    <property type="project" value="TreeGrafter"/>
</dbReference>
<dbReference type="Proteomes" id="UP000534407">
    <property type="component" value="Unassembled WGS sequence"/>
</dbReference>
<feature type="non-terminal residue" evidence="16">
    <location>
        <position position="1"/>
    </location>
</feature>
<keyword evidence="9" id="KW-0234">DNA repair</keyword>
<evidence type="ECO:0000256" key="6">
    <source>
        <dbReference type="ARBA" id="ARBA00022679"/>
    </source>
</evidence>
<dbReference type="PROSITE" id="PS50918">
    <property type="entry name" value="WWE"/>
    <property type="match status" value="1"/>
</dbReference>
<dbReference type="FunFam" id="1.25.10.10:FF:000018">
    <property type="entry name" value="E3 ubiquitin-protein ligase TRIP12 isoform X3"/>
    <property type="match status" value="1"/>
</dbReference>
<dbReference type="InterPro" id="IPR057948">
    <property type="entry name" value="TPR_TRIP12_N"/>
</dbReference>
<dbReference type="CDD" id="cd00078">
    <property type="entry name" value="HECTc"/>
    <property type="match status" value="1"/>
</dbReference>
<keyword evidence="17" id="KW-1185">Reference proteome</keyword>
<dbReference type="InterPro" id="IPR000569">
    <property type="entry name" value="HECT_dom"/>
</dbReference>
<feature type="compositionally biased region" description="Polar residues" evidence="13">
    <location>
        <begin position="1094"/>
        <end position="1115"/>
    </location>
</feature>
<keyword evidence="16" id="KW-0436">Ligase</keyword>
<dbReference type="SUPFAM" id="SSF48371">
    <property type="entry name" value="ARM repeat"/>
    <property type="match status" value="1"/>
</dbReference>
<evidence type="ECO:0000256" key="4">
    <source>
        <dbReference type="ARBA" id="ARBA00006331"/>
    </source>
</evidence>
<dbReference type="Gene3D" id="3.30.2410.10">
    <property type="entry name" value="Hect, E3 ligase catalytic domain"/>
    <property type="match status" value="1"/>
</dbReference>
<dbReference type="InterPro" id="IPR004170">
    <property type="entry name" value="WWE_dom"/>
</dbReference>
<dbReference type="InterPro" id="IPR037197">
    <property type="entry name" value="WWE_dom_sf"/>
</dbReference>
<keyword evidence="8 11" id="KW-0833">Ubl conjugation pathway</keyword>
<feature type="compositionally biased region" description="Basic and acidic residues" evidence="13">
    <location>
        <begin position="1070"/>
        <end position="1079"/>
    </location>
</feature>
<evidence type="ECO:0000313" key="16">
    <source>
        <dbReference type="EMBL" id="NXO17049.1"/>
    </source>
</evidence>
<feature type="region of interest" description="Disordered" evidence="13">
    <location>
        <begin position="1027"/>
        <end position="1124"/>
    </location>
</feature>
<dbReference type="InterPro" id="IPR035983">
    <property type="entry name" value="Hect_E3_ubiquitin_ligase"/>
</dbReference>
<dbReference type="Gene3D" id="3.90.1750.10">
    <property type="entry name" value="Hect, E3 ligase catalytic domains"/>
    <property type="match status" value="1"/>
</dbReference>
<comment type="function">
    <text evidence="12">E3 ubiquitin-protein ligase involved in ubiquitin fusion degradation (UFD) pathway and regulation of DNA repair. Part of the ubiquitin fusion degradation (UFD) pathway, a process that mediates ubiquitination of protein at their N-terminus, regardless of the presence of lysine residues in target proteins.</text>
</comment>
<dbReference type="SUPFAM" id="SSF117839">
    <property type="entry name" value="WWE domain"/>
    <property type="match status" value="1"/>
</dbReference>
<feature type="compositionally biased region" description="Basic residues" evidence="13">
    <location>
        <begin position="1054"/>
        <end position="1067"/>
    </location>
</feature>
<dbReference type="PANTHER" id="PTHR45670:SF13">
    <property type="entry name" value="E3 UBIQUITIN-PROTEIN LIGASE TRIP12"/>
    <property type="match status" value="1"/>
</dbReference>
<keyword evidence="10 12" id="KW-0539">Nucleus</keyword>
<evidence type="ECO:0000256" key="13">
    <source>
        <dbReference type="SAM" id="MobiDB-lite"/>
    </source>
</evidence>
<dbReference type="UniPathway" id="UPA00143"/>
<evidence type="ECO:0000256" key="3">
    <source>
        <dbReference type="ARBA" id="ARBA00004906"/>
    </source>
</evidence>
<feature type="compositionally biased region" description="Low complexity" evidence="13">
    <location>
        <begin position="420"/>
        <end position="438"/>
    </location>
</feature>
<dbReference type="SUPFAM" id="SSF56204">
    <property type="entry name" value="Hect, E3 ligase catalytic domain"/>
    <property type="match status" value="1"/>
</dbReference>
<evidence type="ECO:0000256" key="2">
    <source>
        <dbReference type="ARBA" id="ARBA00004642"/>
    </source>
</evidence>
<feature type="domain" description="WWE" evidence="15">
    <location>
        <begin position="796"/>
        <end position="883"/>
    </location>
</feature>
<evidence type="ECO:0000256" key="9">
    <source>
        <dbReference type="ARBA" id="ARBA00023204"/>
    </source>
</evidence>
<comment type="similarity">
    <text evidence="4 12">Belongs to the UPL family. K-HECT subfamily.</text>
</comment>
<organism evidence="16 17">
    <name type="scientific">Oriolus oriolus</name>
    <name type="common">Eurasian golden oriole</name>
    <name type="synonym">Coracias oriolus</name>
    <dbReference type="NCBI Taxonomy" id="181099"/>
    <lineage>
        <taxon>Eukaryota</taxon>
        <taxon>Metazoa</taxon>
        <taxon>Chordata</taxon>
        <taxon>Craniata</taxon>
        <taxon>Vertebrata</taxon>
        <taxon>Euteleostomi</taxon>
        <taxon>Archelosauria</taxon>
        <taxon>Archosauria</taxon>
        <taxon>Dinosauria</taxon>
        <taxon>Saurischia</taxon>
        <taxon>Theropoda</taxon>
        <taxon>Coelurosauria</taxon>
        <taxon>Aves</taxon>
        <taxon>Neognathae</taxon>
        <taxon>Neoaves</taxon>
        <taxon>Telluraves</taxon>
        <taxon>Australaves</taxon>
        <taxon>Passeriformes</taxon>
        <taxon>Corvoidea</taxon>
        <taxon>Corvidae</taxon>
        <taxon>Oriolus</taxon>
    </lineage>
</organism>
<dbReference type="PANTHER" id="PTHR45670">
    <property type="entry name" value="E3 UBIQUITIN-PROTEIN LIGASE TRIP12"/>
    <property type="match status" value="1"/>
</dbReference>
<feature type="compositionally biased region" description="Polar residues" evidence="13">
    <location>
        <begin position="1"/>
        <end position="10"/>
    </location>
</feature>
<evidence type="ECO:0000256" key="7">
    <source>
        <dbReference type="ARBA" id="ARBA00022763"/>
    </source>
</evidence>
<evidence type="ECO:0000256" key="11">
    <source>
        <dbReference type="PROSITE-ProRule" id="PRU00104"/>
    </source>
</evidence>
<feature type="non-terminal residue" evidence="16">
    <location>
        <position position="2045"/>
    </location>
</feature>
<reference evidence="16 17" key="1">
    <citation type="submission" date="2019-09" db="EMBL/GenBank/DDBJ databases">
        <title>Bird 10,000 Genomes (B10K) Project - Family phase.</title>
        <authorList>
            <person name="Zhang G."/>
        </authorList>
    </citation>
    <scope>NUCLEOTIDE SEQUENCE [LARGE SCALE GENOMIC DNA]</scope>
    <source>
        <strain evidence="16">B10K-DU-002-24</strain>
        <tissue evidence="16">Muscle</tissue>
    </source>
</reference>
<feature type="compositionally biased region" description="Polar residues" evidence="13">
    <location>
        <begin position="367"/>
        <end position="379"/>
    </location>
</feature>
<feature type="compositionally biased region" description="Polar residues" evidence="13">
    <location>
        <begin position="401"/>
        <end position="412"/>
    </location>
</feature>
<proteinExistence type="inferred from homology"/>
<feature type="compositionally biased region" description="Low complexity" evidence="13">
    <location>
        <begin position="237"/>
        <end position="256"/>
    </location>
</feature>
<feature type="domain" description="HECT" evidence="14">
    <location>
        <begin position="1648"/>
        <end position="2045"/>
    </location>
</feature>
<feature type="compositionally biased region" description="Basic and acidic residues" evidence="13">
    <location>
        <begin position="387"/>
        <end position="399"/>
    </location>
</feature>
<name>A0A7L1PZB4_ORIOR</name>
<evidence type="ECO:0000256" key="1">
    <source>
        <dbReference type="ARBA" id="ARBA00000885"/>
    </source>
</evidence>
<feature type="compositionally biased region" description="Low complexity" evidence="13">
    <location>
        <begin position="1082"/>
        <end position="1093"/>
    </location>
</feature>
<feature type="active site" description="Glycyl thioester intermediate" evidence="11">
    <location>
        <position position="2012"/>
    </location>
</feature>
<dbReference type="EMBL" id="VXBT01011841">
    <property type="protein sequence ID" value="NXO17049.1"/>
    <property type="molecule type" value="Genomic_DNA"/>
</dbReference>
<comment type="pathway">
    <text evidence="3 12">Protein modification; protein ubiquitination.</text>
</comment>
<dbReference type="GO" id="GO:0043161">
    <property type="term" value="P:proteasome-mediated ubiquitin-dependent protein catabolic process"/>
    <property type="evidence" value="ECO:0007669"/>
    <property type="project" value="TreeGrafter"/>
</dbReference>